<evidence type="ECO:0000313" key="3">
    <source>
        <dbReference type="Proteomes" id="UP001597438"/>
    </source>
</evidence>
<keyword evidence="1" id="KW-0472">Membrane</keyword>
<feature type="transmembrane region" description="Helical" evidence="1">
    <location>
        <begin position="6"/>
        <end position="25"/>
    </location>
</feature>
<accession>A0ABW5X865</accession>
<reference evidence="3" key="1">
    <citation type="journal article" date="2019" name="Int. J. Syst. Evol. Microbiol.">
        <title>The Global Catalogue of Microorganisms (GCM) 10K type strain sequencing project: providing services to taxonomists for standard genome sequencing and annotation.</title>
        <authorList>
            <consortium name="The Broad Institute Genomics Platform"/>
            <consortium name="The Broad Institute Genome Sequencing Center for Infectious Disease"/>
            <person name="Wu L."/>
            <person name="Ma J."/>
        </authorList>
    </citation>
    <scope>NUCLEOTIDE SEQUENCE [LARGE SCALE GENOMIC DNA]</scope>
    <source>
        <strain evidence="3">KCTC 52925</strain>
    </source>
</reference>
<protein>
    <submittedName>
        <fullName evidence="2">Uncharacterized protein</fullName>
    </submittedName>
</protein>
<feature type="transmembrane region" description="Helical" evidence="1">
    <location>
        <begin position="64"/>
        <end position="81"/>
    </location>
</feature>
<name>A0ABW5X865_9FLAO</name>
<proteinExistence type="predicted"/>
<dbReference type="EMBL" id="JBHUOJ010000032">
    <property type="protein sequence ID" value="MFD2834415.1"/>
    <property type="molecule type" value="Genomic_DNA"/>
</dbReference>
<organism evidence="2 3">
    <name type="scientific">Christiangramia antarctica</name>
    <dbReference type="NCBI Taxonomy" id="2058158"/>
    <lineage>
        <taxon>Bacteria</taxon>
        <taxon>Pseudomonadati</taxon>
        <taxon>Bacteroidota</taxon>
        <taxon>Flavobacteriia</taxon>
        <taxon>Flavobacteriales</taxon>
        <taxon>Flavobacteriaceae</taxon>
        <taxon>Christiangramia</taxon>
    </lineage>
</organism>
<comment type="caution">
    <text evidence="2">The sequence shown here is derived from an EMBL/GenBank/DDBJ whole genome shotgun (WGS) entry which is preliminary data.</text>
</comment>
<gene>
    <name evidence="2" type="ORF">ACFSYS_14075</name>
</gene>
<feature type="transmembrane region" description="Helical" evidence="1">
    <location>
        <begin position="37"/>
        <end position="58"/>
    </location>
</feature>
<evidence type="ECO:0000256" key="1">
    <source>
        <dbReference type="SAM" id="Phobius"/>
    </source>
</evidence>
<keyword evidence="3" id="KW-1185">Reference proteome</keyword>
<dbReference type="RefSeq" id="WP_251738958.1">
    <property type="nucleotide sequence ID" value="NZ_JBHUOJ010000032.1"/>
</dbReference>
<evidence type="ECO:0000313" key="2">
    <source>
        <dbReference type="EMBL" id="MFD2834415.1"/>
    </source>
</evidence>
<keyword evidence="1" id="KW-0812">Transmembrane</keyword>
<sequence>MNRNSEKYLILISKIIFFYCTFYVIMKILAIFQGAWVAPSLVLAIPYLAFAIAGAYMVKTDNYSWIYVIAGVILISVVRYYEKIWMLQLHNYFN</sequence>
<dbReference type="Proteomes" id="UP001597438">
    <property type="component" value="Unassembled WGS sequence"/>
</dbReference>
<keyword evidence="1" id="KW-1133">Transmembrane helix</keyword>